<evidence type="ECO:0000313" key="3">
    <source>
        <dbReference type="Proteomes" id="UP001431634"/>
    </source>
</evidence>
<keyword evidence="1" id="KW-0812">Transmembrane</keyword>
<keyword evidence="3" id="KW-1185">Reference proteome</keyword>
<dbReference type="EMBL" id="JASBAO010000001">
    <property type="protein sequence ID" value="MDI2091055.1"/>
    <property type="molecule type" value="Genomic_DNA"/>
</dbReference>
<reference evidence="2" key="1">
    <citation type="submission" date="2023-05" db="EMBL/GenBank/DDBJ databases">
        <title>Whole genome sequence of Commensalibacter sp.</title>
        <authorList>
            <person name="Charoenyingcharoen P."/>
            <person name="Yukphan P."/>
        </authorList>
    </citation>
    <scope>NUCLEOTIDE SEQUENCE</scope>
    <source>
        <strain evidence="2">TBRC 16381</strain>
    </source>
</reference>
<feature type="transmembrane region" description="Helical" evidence="1">
    <location>
        <begin position="12"/>
        <end position="33"/>
    </location>
</feature>
<evidence type="ECO:0000313" key="2">
    <source>
        <dbReference type="EMBL" id="MDI2091055.1"/>
    </source>
</evidence>
<protein>
    <submittedName>
        <fullName evidence="2">DUF2939 domain-containing protein</fullName>
    </submittedName>
</protein>
<dbReference type="Proteomes" id="UP001431634">
    <property type="component" value="Unassembled WGS sequence"/>
</dbReference>
<name>A0ABT6Q1S3_9PROT</name>
<proteinExistence type="predicted"/>
<dbReference type="RefSeq" id="WP_281448165.1">
    <property type="nucleotide sequence ID" value="NZ_JASBAO010000001.1"/>
</dbReference>
<sequence length="189" mass="21617">MTFLSFKKWRFIIIFSILCAGYMIYPYVTLWSISKSLQTHNTQALLTYLDWRSVKENLQKDITTIAQTPPPSQDELPEFGDSFANTAISNVVEESITPKQLEKMVHYFIKPSLAGQGSFDLQSAMQAFASTHIHFSSPTTLQASITLPQENASSPVEITMKFEKWQWKITSFHVSKPLMLQYLQQANLQ</sequence>
<gene>
    <name evidence="2" type="ORF">QJV27_06695</name>
</gene>
<accession>A0ABT6Q1S3</accession>
<organism evidence="2 3">
    <name type="scientific">Commensalibacter oyaizuii</name>
    <dbReference type="NCBI Taxonomy" id="3043873"/>
    <lineage>
        <taxon>Bacteria</taxon>
        <taxon>Pseudomonadati</taxon>
        <taxon>Pseudomonadota</taxon>
        <taxon>Alphaproteobacteria</taxon>
        <taxon>Acetobacterales</taxon>
        <taxon>Acetobacteraceae</taxon>
    </lineage>
</organism>
<evidence type="ECO:0000256" key="1">
    <source>
        <dbReference type="SAM" id="Phobius"/>
    </source>
</evidence>
<comment type="caution">
    <text evidence="2">The sequence shown here is derived from an EMBL/GenBank/DDBJ whole genome shotgun (WGS) entry which is preliminary data.</text>
</comment>
<dbReference type="InterPro" id="IPR021330">
    <property type="entry name" value="DUF2939"/>
</dbReference>
<keyword evidence="1" id="KW-1133">Transmembrane helix</keyword>
<keyword evidence="1" id="KW-0472">Membrane</keyword>
<dbReference type="Pfam" id="PF11159">
    <property type="entry name" value="DUF2939"/>
    <property type="match status" value="1"/>
</dbReference>